<reference evidence="1 2" key="1">
    <citation type="submission" date="2014-11" db="EMBL/GenBank/DDBJ databases">
        <authorList>
            <person name="Urmite Genomes Urmite Genomes"/>
        </authorList>
    </citation>
    <scope>NUCLEOTIDE SEQUENCE [LARGE SCALE GENOMIC DNA]</scope>
    <source>
        <strain evidence="1 2">Oc5</strain>
    </source>
</reference>
<gene>
    <name evidence="1" type="ORF">BN997_04017</name>
</gene>
<dbReference type="STRING" id="545501.BN997_04017"/>
<evidence type="ECO:0008006" key="3">
    <source>
        <dbReference type="Google" id="ProtNLM"/>
    </source>
</evidence>
<dbReference type="Proteomes" id="UP000040453">
    <property type="component" value="Unassembled WGS sequence"/>
</dbReference>
<accession>A0A0A1MLX4</accession>
<evidence type="ECO:0000313" key="2">
    <source>
        <dbReference type="Proteomes" id="UP000040453"/>
    </source>
</evidence>
<dbReference type="InterPro" id="IPR038449">
    <property type="entry name" value="SirA_sf"/>
</dbReference>
<organism evidence="1 2">
    <name type="scientific">Oceanobacillus oncorhynchi</name>
    <dbReference type="NCBI Taxonomy" id="545501"/>
    <lineage>
        <taxon>Bacteria</taxon>
        <taxon>Bacillati</taxon>
        <taxon>Bacillota</taxon>
        <taxon>Bacilli</taxon>
        <taxon>Bacillales</taxon>
        <taxon>Bacillaceae</taxon>
        <taxon>Oceanobacillus</taxon>
    </lineage>
</organism>
<dbReference type="Pfam" id="PF10747">
    <property type="entry name" value="SirA"/>
    <property type="match status" value="1"/>
</dbReference>
<dbReference type="OrthoDB" id="2736584at2"/>
<dbReference type="RefSeq" id="WP_042534681.1">
    <property type="nucleotide sequence ID" value="NZ_CAXOIH010000001.1"/>
</dbReference>
<proteinExistence type="predicted"/>
<keyword evidence="2" id="KW-1185">Reference proteome</keyword>
<protein>
    <recommendedName>
        <fullName evidence="3">Sporulation inhibitor of replication protein SirA</fullName>
    </recommendedName>
</protein>
<dbReference type="EMBL" id="CDGG01000001">
    <property type="protein sequence ID" value="CEI84083.1"/>
    <property type="molecule type" value="Genomic_DNA"/>
</dbReference>
<dbReference type="InterPro" id="IPR019683">
    <property type="entry name" value="SirA"/>
</dbReference>
<sequence>MNEYAIYWIEENVAKNYYHKSDLLHRFFLECAEKEDEVIIRKQFRFITRKIHFYKFAMHLKTFSSPDIYVKRIGNRVLVKKGEESLCLYIENGELILRCRHLAVAVSLLFPILEDIHPYFFVQGKDTPQYGWISPKSIKELNDESQVLYNFL</sequence>
<dbReference type="Gene3D" id="3.30.310.250">
    <property type="entry name" value="Sporulation inhibitor of replication protein SirA"/>
    <property type="match status" value="1"/>
</dbReference>
<name>A0A0A1MLX4_9BACI</name>
<dbReference type="AlphaFoldDB" id="A0A0A1MLX4"/>
<evidence type="ECO:0000313" key="1">
    <source>
        <dbReference type="EMBL" id="CEI84083.1"/>
    </source>
</evidence>